<evidence type="ECO:0000313" key="1">
    <source>
        <dbReference type="EMBL" id="VUZ52094.1"/>
    </source>
</evidence>
<feature type="non-terminal residue" evidence="1">
    <location>
        <position position="130"/>
    </location>
</feature>
<sequence>KLPELDSSAEQSDVTIYCNSNNFGCQIFLADFINLFGRCGGFDNLLGRFRHIQEKPIPVPVIYTYLRPFRLCSNMIGNDVRKYYISPIVDIVLDVIKCLTEGDIRQLLRDNQRSSFLGDFSIIRILHLCS</sequence>
<dbReference type="EMBL" id="CABIJS010000466">
    <property type="protein sequence ID" value="VUZ52094.1"/>
    <property type="molecule type" value="Genomic_DNA"/>
</dbReference>
<accession>A0A564YZQ6</accession>
<gene>
    <name evidence="1" type="ORF">WMSIL1_LOCUS10671</name>
</gene>
<dbReference type="Proteomes" id="UP000321570">
    <property type="component" value="Unassembled WGS sequence"/>
</dbReference>
<organism evidence="1 2">
    <name type="scientific">Hymenolepis diminuta</name>
    <name type="common">Rat tapeworm</name>
    <dbReference type="NCBI Taxonomy" id="6216"/>
    <lineage>
        <taxon>Eukaryota</taxon>
        <taxon>Metazoa</taxon>
        <taxon>Spiralia</taxon>
        <taxon>Lophotrochozoa</taxon>
        <taxon>Platyhelminthes</taxon>
        <taxon>Cestoda</taxon>
        <taxon>Eucestoda</taxon>
        <taxon>Cyclophyllidea</taxon>
        <taxon>Hymenolepididae</taxon>
        <taxon>Hymenolepis</taxon>
    </lineage>
</organism>
<name>A0A564YZQ6_HYMDI</name>
<dbReference type="AlphaFoldDB" id="A0A564YZQ6"/>
<feature type="non-terminal residue" evidence="1">
    <location>
        <position position="1"/>
    </location>
</feature>
<keyword evidence="2" id="KW-1185">Reference proteome</keyword>
<protein>
    <submittedName>
        <fullName evidence="1">Uncharacterized protein</fullName>
    </submittedName>
</protein>
<evidence type="ECO:0000313" key="2">
    <source>
        <dbReference type="Proteomes" id="UP000321570"/>
    </source>
</evidence>
<proteinExistence type="predicted"/>
<reference evidence="1 2" key="1">
    <citation type="submission" date="2019-07" db="EMBL/GenBank/DDBJ databases">
        <authorList>
            <person name="Jastrzebski P J."/>
            <person name="Paukszto L."/>
            <person name="Jastrzebski P J."/>
        </authorList>
    </citation>
    <scope>NUCLEOTIDE SEQUENCE [LARGE SCALE GENOMIC DNA]</scope>
    <source>
        <strain evidence="1 2">WMS-il1</strain>
    </source>
</reference>